<evidence type="ECO:0000313" key="11">
    <source>
        <dbReference type="EMBL" id="QIZ76802.1"/>
    </source>
</evidence>
<keyword evidence="6" id="KW-0804">Transcription</keyword>
<evidence type="ECO:0000256" key="3">
    <source>
        <dbReference type="ARBA" id="ARBA00022491"/>
    </source>
</evidence>
<keyword evidence="11" id="KW-0966">Cell projection</keyword>
<keyword evidence="12" id="KW-1185">Reference proteome</keyword>
<organism evidence="11 12">
    <name type="scientific">Ferrimonas lipolytica</name>
    <dbReference type="NCBI Taxonomy" id="2724191"/>
    <lineage>
        <taxon>Bacteria</taxon>
        <taxon>Pseudomonadati</taxon>
        <taxon>Pseudomonadota</taxon>
        <taxon>Gammaproteobacteria</taxon>
        <taxon>Alteromonadales</taxon>
        <taxon>Ferrimonadaceae</taxon>
        <taxon>Ferrimonas</taxon>
    </lineage>
</organism>
<evidence type="ECO:0000256" key="8">
    <source>
        <dbReference type="ARBA" id="ARBA00030117"/>
    </source>
</evidence>
<reference evidence="11 12" key="1">
    <citation type="submission" date="2020-04" db="EMBL/GenBank/DDBJ databases">
        <title>Ferrimonas sp. S7 isolated from sea water.</title>
        <authorList>
            <person name="Bae S.S."/>
            <person name="Baek K."/>
        </authorList>
    </citation>
    <scope>NUCLEOTIDE SEQUENCE [LARGE SCALE GENOMIC DNA]</scope>
    <source>
        <strain evidence="11 12">S7</strain>
    </source>
</reference>
<dbReference type="Proteomes" id="UP000501602">
    <property type="component" value="Chromosome"/>
</dbReference>
<sequence>MNILSNETQRSAQVRVETVDNSAKSDKSDATVVAHSAAINIEEVAISSQFQLLEDGAQQLAQLPEVDIDRVAALSAALADGSFNIDLNEIATAMTDQHGKR</sequence>
<evidence type="ECO:0000256" key="6">
    <source>
        <dbReference type="ARBA" id="ARBA00023163"/>
    </source>
</evidence>
<dbReference type="InterPro" id="IPR031316">
    <property type="entry name" value="FlgM_C"/>
</dbReference>
<comment type="function">
    <text evidence="7">Responsible for the coupling of flagellin expression to flagellar assembly by preventing expression of the flagellin genes when a component of the middle class of proteins is defective. It negatively regulates flagellar genes by inhibiting the activity of FliA by directly binding to FliA.</text>
</comment>
<evidence type="ECO:0000256" key="4">
    <source>
        <dbReference type="ARBA" id="ARBA00022795"/>
    </source>
</evidence>
<keyword evidence="11" id="KW-0282">Flagellum</keyword>
<keyword evidence="4" id="KW-1005">Bacterial flagellum biogenesis</keyword>
<protein>
    <recommendedName>
        <fullName evidence="2">Negative regulator of flagellin synthesis</fullName>
    </recommendedName>
    <alternativeName>
        <fullName evidence="8">Anti-sigma-28 factor</fullName>
    </alternativeName>
</protein>
<dbReference type="SUPFAM" id="SSF101498">
    <property type="entry name" value="Anti-sigma factor FlgM"/>
    <property type="match status" value="1"/>
</dbReference>
<feature type="compositionally biased region" description="Polar residues" evidence="9">
    <location>
        <begin position="1"/>
        <end position="12"/>
    </location>
</feature>
<dbReference type="EMBL" id="CP051180">
    <property type="protein sequence ID" value="QIZ76802.1"/>
    <property type="molecule type" value="Genomic_DNA"/>
</dbReference>
<evidence type="ECO:0000256" key="2">
    <source>
        <dbReference type="ARBA" id="ARBA00017823"/>
    </source>
</evidence>
<evidence type="ECO:0000313" key="12">
    <source>
        <dbReference type="Proteomes" id="UP000501602"/>
    </source>
</evidence>
<evidence type="ECO:0000256" key="7">
    <source>
        <dbReference type="ARBA" id="ARBA00024739"/>
    </source>
</evidence>
<evidence type="ECO:0000256" key="1">
    <source>
        <dbReference type="ARBA" id="ARBA00005322"/>
    </source>
</evidence>
<evidence type="ECO:0000256" key="9">
    <source>
        <dbReference type="SAM" id="MobiDB-lite"/>
    </source>
</evidence>
<evidence type="ECO:0000256" key="5">
    <source>
        <dbReference type="ARBA" id="ARBA00023015"/>
    </source>
</evidence>
<name>A0A6H1UG79_9GAMM</name>
<dbReference type="InterPro" id="IPR007412">
    <property type="entry name" value="FlgM"/>
</dbReference>
<feature type="region of interest" description="Disordered" evidence="9">
    <location>
        <begin position="1"/>
        <end position="27"/>
    </location>
</feature>
<keyword evidence="11" id="KW-0969">Cilium</keyword>
<accession>A0A6H1UG79</accession>
<dbReference type="NCBIfam" id="TIGR03824">
    <property type="entry name" value="FlgM_jcvi"/>
    <property type="match status" value="1"/>
</dbReference>
<gene>
    <name evidence="11" type="primary">flgM</name>
    <name evidence="11" type="ORF">HER31_07885</name>
</gene>
<proteinExistence type="inferred from homology"/>
<dbReference type="InterPro" id="IPR035890">
    <property type="entry name" value="Anti-sigma-28_factor_FlgM_sf"/>
</dbReference>
<keyword evidence="5" id="KW-0805">Transcription regulation</keyword>
<dbReference type="RefSeq" id="WP_168660063.1">
    <property type="nucleotide sequence ID" value="NZ_CP051180.1"/>
</dbReference>
<dbReference type="KEGG" id="fes:HER31_07885"/>
<dbReference type="GO" id="GO:0045892">
    <property type="term" value="P:negative regulation of DNA-templated transcription"/>
    <property type="evidence" value="ECO:0007669"/>
    <property type="project" value="InterPro"/>
</dbReference>
<dbReference type="GO" id="GO:0044781">
    <property type="term" value="P:bacterial-type flagellum organization"/>
    <property type="evidence" value="ECO:0007669"/>
    <property type="project" value="UniProtKB-KW"/>
</dbReference>
<dbReference type="Pfam" id="PF04316">
    <property type="entry name" value="FlgM"/>
    <property type="match status" value="1"/>
</dbReference>
<dbReference type="AlphaFoldDB" id="A0A6H1UG79"/>
<keyword evidence="3" id="KW-0678">Repressor</keyword>
<evidence type="ECO:0000259" key="10">
    <source>
        <dbReference type="Pfam" id="PF04316"/>
    </source>
</evidence>
<comment type="similarity">
    <text evidence="1">Belongs to the FlgM family.</text>
</comment>
<feature type="domain" description="Anti-sigma-28 factor FlgM C-terminal" evidence="10">
    <location>
        <begin position="44"/>
        <end position="95"/>
    </location>
</feature>